<keyword evidence="3" id="KW-1185">Reference proteome</keyword>
<dbReference type="InterPro" id="IPR039532">
    <property type="entry name" value="TetR_C_Firmicutes"/>
</dbReference>
<proteinExistence type="predicted"/>
<dbReference type="Pfam" id="PF14278">
    <property type="entry name" value="TetR_C_8"/>
    <property type="match status" value="1"/>
</dbReference>
<dbReference type="Gene3D" id="1.10.357.10">
    <property type="entry name" value="Tetracycline Repressor, domain 2"/>
    <property type="match status" value="1"/>
</dbReference>
<protein>
    <recommendedName>
        <fullName evidence="1">Transcriptional regulator TetR C-terminal Firmicutes type domain-containing protein</fullName>
    </recommendedName>
</protein>
<sequence>MPAGQVPDELVELFRRVEANAVLYRTMFGPGGTARVVDRLRERLAEAVAEQLPASGAESRAAAPLMDVNAHYLAGAFIGVITHWLRDDQERAPAEDMARAVWRLLRGPAG</sequence>
<accession>A0ABX0YVJ6</accession>
<dbReference type="Proteomes" id="UP000635996">
    <property type="component" value="Unassembled WGS sequence"/>
</dbReference>
<feature type="domain" description="Transcriptional regulator TetR C-terminal Firmicutes type" evidence="1">
    <location>
        <begin position="10"/>
        <end position="105"/>
    </location>
</feature>
<evidence type="ECO:0000313" key="3">
    <source>
        <dbReference type="Proteomes" id="UP000635996"/>
    </source>
</evidence>
<dbReference type="RefSeq" id="WP_168131578.1">
    <property type="nucleotide sequence ID" value="NZ_BMVZ01000015.1"/>
</dbReference>
<dbReference type="EMBL" id="JAATEL010000011">
    <property type="protein sequence ID" value="NJP15106.1"/>
    <property type="molecule type" value="Genomic_DNA"/>
</dbReference>
<comment type="caution">
    <text evidence="2">The sequence shown here is derived from an EMBL/GenBank/DDBJ whole genome shotgun (WGS) entry which is preliminary data.</text>
</comment>
<evidence type="ECO:0000259" key="1">
    <source>
        <dbReference type="Pfam" id="PF14278"/>
    </source>
</evidence>
<organism evidence="2 3">
    <name type="scientific">Streptomyces thermoviolaceus subsp. thermoviolaceus</name>
    <dbReference type="NCBI Taxonomy" id="66860"/>
    <lineage>
        <taxon>Bacteria</taxon>
        <taxon>Bacillati</taxon>
        <taxon>Actinomycetota</taxon>
        <taxon>Actinomycetes</taxon>
        <taxon>Kitasatosporales</taxon>
        <taxon>Streptomycetaceae</taxon>
        <taxon>Streptomyces</taxon>
    </lineage>
</organism>
<name>A0ABX0YVJ6_STRTL</name>
<gene>
    <name evidence="2" type="ORF">HCJ95_12575</name>
</gene>
<evidence type="ECO:0000313" key="2">
    <source>
        <dbReference type="EMBL" id="NJP15106.1"/>
    </source>
</evidence>
<reference evidence="2 3" key="1">
    <citation type="submission" date="2020-03" db="EMBL/GenBank/DDBJ databases">
        <title>WGS of actinomycetes isolated from Thailand.</title>
        <authorList>
            <person name="Thawai C."/>
        </authorList>
    </citation>
    <scope>NUCLEOTIDE SEQUENCE [LARGE SCALE GENOMIC DNA]</scope>
    <source>
        <strain evidence="2 3">NBRC 13905</strain>
    </source>
</reference>